<name>A0A9X3M4V1_9CORY</name>
<proteinExistence type="predicted"/>
<keyword evidence="2" id="KW-1133">Transmembrane helix</keyword>
<feature type="transmembrane region" description="Helical" evidence="2">
    <location>
        <begin position="485"/>
        <end position="505"/>
    </location>
</feature>
<gene>
    <name evidence="3" type="ORF">L8U58_00135</name>
</gene>
<evidence type="ECO:0000256" key="2">
    <source>
        <dbReference type="SAM" id="Phobius"/>
    </source>
</evidence>
<feature type="region of interest" description="Disordered" evidence="1">
    <location>
        <begin position="1"/>
        <end position="27"/>
    </location>
</feature>
<dbReference type="EMBL" id="JAKMUV010000001">
    <property type="protein sequence ID" value="MCZ9303962.1"/>
    <property type="molecule type" value="Genomic_DNA"/>
</dbReference>
<keyword evidence="2" id="KW-0472">Membrane</keyword>
<comment type="caution">
    <text evidence="3">The sequence shown here is derived from an EMBL/GenBank/DDBJ whole genome shotgun (WGS) entry which is preliminary data.</text>
</comment>
<reference evidence="3" key="1">
    <citation type="submission" date="2022-02" db="EMBL/GenBank/DDBJ databases">
        <title>Corynebacterium sp. from urogenital microbiome.</title>
        <authorList>
            <person name="Cappelli E.A."/>
            <person name="Ribeiro T.G."/>
            <person name="Peixe L."/>
        </authorList>
    </citation>
    <scope>NUCLEOTIDE SEQUENCE</scope>
    <source>
        <strain evidence="3">C9Ua_112</strain>
    </source>
</reference>
<dbReference type="Proteomes" id="UP001146505">
    <property type="component" value="Unassembled WGS sequence"/>
</dbReference>
<dbReference type="RefSeq" id="WP_269954411.1">
    <property type="nucleotide sequence ID" value="NZ_JAKMUV010000001.1"/>
</dbReference>
<accession>A0A9X3M4V1</accession>
<dbReference type="AlphaFoldDB" id="A0A9X3M4V1"/>
<sequence length="516" mass="58906">MFQPDITQDANSSGQQVPPPQDPRQSEKEGHFLYLEDGDNNAAKVTLACAEILNYCGPKLRDLSTDLNRQGQLPKFENQFLVLHVVAENCSSVMLEQISKSLHKPRNKVTYRVPESEYGDVLQSLLPNATQESSVTAEESTTRTGKTSLIQLFLQRVEMELLGARYNPKNPKLKMAAGGFLHRSDKSPISASNRVFAVTTAIPGRDTFQLASRFRQTTAEERQNWTAHDTWGWFLANRADQFKPELTALDDESLDESRVQLYHDWALHSSENGLAVIRRRPADNRNNSFWMYAGTRFVDLAILVRRADGYLTRMAKQLRAMTFKSEELNALLNQCDDEGPDEPLTRAQEILQTSLQNFEILQTEFVTFRDHLWYESVSGRDVDTKVLRSILVSTGAHNDFTEVSSELQLRESIYRTQGDSIRFALKEQQQKQIEKQRVLERQREKEVADKEKQRERRITLVGLAFAFVLGVPDWMDFLYSGLGDVVTIMSLISLLVVLGLLFWLVRSDGKEKKEGH</sequence>
<feature type="transmembrane region" description="Helical" evidence="2">
    <location>
        <begin position="458"/>
        <end position="479"/>
    </location>
</feature>
<protein>
    <submittedName>
        <fullName evidence="3">Uncharacterized protein</fullName>
    </submittedName>
</protein>
<organism evidence="3 4">
    <name type="scientific">Corynebacterium macclintockiae</name>
    <dbReference type="NCBI Taxonomy" id="2913501"/>
    <lineage>
        <taxon>Bacteria</taxon>
        <taxon>Bacillati</taxon>
        <taxon>Actinomycetota</taxon>
        <taxon>Actinomycetes</taxon>
        <taxon>Mycobacteriales</taxon>
        <taxon>Corynebacteriaceae</taxon>
        <taxon>Corynebacterium</taxon>
    </lineage>
</organism>
<feature type="compositionally biased region" description="Polar residues" evidence="1">
    <location>
        <begin position="1"/>
        <end position="16"/>
    </location>
</feature>
<evidence type="ECO:0000256" key="1">
    <source>
        <dbReference type="SAM" id="MobiDB-lite"/>
    </source>
</evidence>
<dbReference type="GeneID" id="301811930"/>
<keyword evidence="4" id="KW-1185">Reference proteome</keyword>
<keyword evidence="2" id="KW-0812">Transmembrane</keyword>
<evidence type="ECO:0000313" key="4">
    <source>
        <dbReference type="Proteomes" id="UP001146505"/>
    </source>
</evidence>
<evidence type="ECO:0000313" key="3">
    <source>
        <dbReference type="EMBL" id="MCZ9303962.1"/>
    </source>
</evidence>